<comment type="caution">
    <text evidence="2">The sequence shown here is derived from an EMBL/GenBank/DDBJ whole genome shotgun (WGS) entry which is preliminary data.</text>
</comment>
<keyword evidence="3" id="KW-1185">Reference proteome</keyword>
<dbReference type="GO" id="GO:0003691">
    <property type="term" value="F:double-stranded telomeric DNA binding"/>
    <property type="evidence" value="ECO:0007669"/>
    <property type="project" value="TreeGrafter"/>
</dbReference>
<name>A0A9N8WBN0_9GLOM</name>
<organism evidence="2 3">
    <name type="scientific">Dentiscutata erythropus</name>
    <dbReference type="NCBI Taxonomy" id="1348616"/>
    <lineage>
        <taxon>Eukaryota</taxon>
        <taxon>Fungi</taxon>
        <taxon>Fungi incertae sedis</taxon>
        <taxon>Mucoromycota</taxon>
        <taxon>Glomeromycotina</taxon>
        <taxon>Glomeromycetes</taxon>
        <taxon>Diversisporales</taxon>
        <taxon>Gigasporaceae</taxon>
        <taxon>Dentiscutata</taxon>
    </lineage>
</organism>
<dbReference type="PANTHER" id="PTHR18867">
    <property type="entry name" value="RAD50"/>
    <property type="match status" value="1"/>
</dbReference>
<evidence type="ECO:0000313" key="3">
    <source>
        <dbReference type="Proteomes" id="UP000789405"/>
    </source>
</evidence>
<dbReference type="OrthoDB" id="18797at2759"/>
<dbReference type="PANTHER" id="PTHR18867:SF12">
    <property type="entry name" value="DNA REPAIR PROTEIN RAD50"/>
    <property type="match status" value="1"/>
</dbReference>
<feature type="transmembrane region" description="Helical" evidence="1">
    <location>
        <begin position="12"/>
        <end position="34"/>
    </location>
</feature>
<dbReference type="GO" id="GO:0051880">
    <property type="term" value="F:G-quadruplex DNA binding"/>
    <property type="evidence" value="ECO:0007669"/>
    <property type="project" value="TreeGrafter"/>
</dbReference>
<dbReference type="GO" id="GO:0000794">
    <property type="term" value="C:condensed nuclear chromosome"/>
    <property type="evidence" value="ECO:0007669"/>
    <property type="project" value="TreeGrafter"/>
</dbReference>
<dbReference type="Proteomes" id="UP000789405">
    <property type="component" value="Unassembled WGS sequence"/>
</dbReference>
<evidence type="ECO:0000313" key="2">
    <source>
        <dbReference type="EMBL" id="CAG8481068.1"/>
    </source>
</evidence>
<dbReference type="GO" id="GO:0000722">
    <property type="term" value="P:telomere maintenance via recombination"/>
    <property type="evidence" value="ECO:0007669"/>
    <property type="project" value="TreeGrafter"/>
</dbReference>
<dbReference type="GO" id="GO:0006302">
    <property type="term" value="P:double-strand break repair"/>
    <property type="evidence" value="ECO:0007669"/>
    <property type="project" value="TreeGrafter"/>
</dbReference>
<keyword evidence="1" id="KW-0472">Membrane</keyword>
<dbReference type="SUPFAM" id="SSF52540">
    <property type="entry name" value="P-loop containing nucleoside triphosphate hydrolases"/>
    <property type="match status" value="1"/>
</dbReference>
<dbReference type="Gene3D" id="3.40.50.300">
    <property type="entry name" value="P-loop containing nucleotide triphosphate hydrolases"/>
    <property type="match status" value="1"/>
</dbReference>
<evidence type="ECO:0000256" key="1">
    <source>
        <dbReference type="SAM" id="Phobius"/>
    </source>
</evidence>
<protein>
    <submittedName>
        <fullName evidence="2">15505_t:CDS:1</fullName>
    </submittedName>
</protein>
<keyword evidence="1" id="KW-0812">Transmembrane</keyword>
<proteinExistence type="predicted"/>
<keyword evidence="1" id="KW-1133">Transmembrane helix</keyword>
<dbReference type="EMBL" id="CAJVPY010000575">
    <property type="protein sequence ID" value="CAG8481068.1"/>
    <property type="molecule type" value="Genomic_DNA"/>
</dbReference>
<dbReference type="AlphaFoldDB" id="A0A9N8WBN0"/>
<dbReference type="GO" id="GO:0043047">
    <property type="term" value="F:single-stranded telomeric DNA binding"/>
    <property type="evidence" value="ECO:0007669"/>
    <property type="project" value="TreeGrafter"/>
</dbReference>
<gene>
    <name evidence="2" type="ORF">DERYTH_LOCUS1926</name>
</gene>
<sequence length="71" mass="8095">MHRRCSTSQKIFASIIIRLALAKTFCINYGVFILDKPTTNLDEGNIENLVAGLRNNREADKFIKASKRKQI</sequence>
<dbReference type="GO" id="GO:0070192">
    <property type="term" value="P:chromosome organization involved in meiotic cell cycle"/>
    <property type="evidence" value="ECO:0007669"/>
    <property type="project" value="TreeGrafter"/>
</dbReference>
<dbReference type="GO" id="GO:0030870">
    <property type="term" value="C:Mre11 complex"/>
    <property type="evidence" value="ECO:0007669"/>
    <property type="project" value="TreeGrafter"/>
</dbReference>
<reference evidence="2" key="1">
    <citation type="submission" date="2021-06" db="EMBL/GenBank/DDBJ databases">
        <authorList>
            <person name="Kallberg Y."/>
            <person name="Tangrot J."/>
            <person name="Rosling A."/>
        </authorList>
    </citation>
    <scope>NUCLEOTIDE SEQUENCE</scope>
    <source>
        <strain evidence="2">MA453B</strain>
    </source>
</reference>
<dbReference type="InterPro" id="IPR027417">
    <property type="entry name" value="P-loop_NTPase"/>
</dbReference>
<accession>A0A9N8WBN0</accession>
<dbReference type="GO" id="GO:0007004">
    <property type="term" value="P:telomere maintenance via telomerase"/>
    <property type="evidence" value="ECO:0007669"/>
    <property type="project" value="TreeGrafter"/>
</dbReference>